<name>A0A543DPE3_9PSEU</name>
<sequence>MTVHDPPTDLPELQESVEVDGAYVRFSVSGRGEQDVALVHGSGAHHGWWYRVVPALKDHWRVITLDLSGHGDSDHRERYDAATWGRDLLGVLDAAGSTRPLVVGHSLGGRVGLLTAATHPQCMSGLVLVDAALRPPPAFLARENTRKPPVQRRYPTREDAMARFRLMPPQRQPADNVLATLAAYSVRETAEGWTWKHDHRGFPPLYDAEVAEAARTLRVPLGYVYGGDSGLVDDDAAALIGTLAPTEVPTIRVPGATHHVPVDAPLECARAIDEIATRWRSAGARM</sequence>
<dbReference type="InterPro" id="IPR029058">
    <property type="entry name" value="AB_hydrolase_fold"/>
</dbReference>
<organism evidence="2 3">
    <name type="scientific">Pseudonocardia kunmingensis</name>
    <dbReference type="NCBI Taxonomy" id="630975"/>
    <lineage>
        <taxon>Bacteria</taxon>
        <taxon>Bacillati</taxon>
        <taxon>Actinomycetota</taxon>
        <taxon>Actinomycetes</taxon>
        <taxon>Pseudonocardiales</taxon>
        <taxon>Pseudonocardiaceae</taxon>
        <taxon>Pseudonocardia</taxon>
    </lineage>
</organism>
<dbReference type="RefSeq" id="WP_170231392.1">
    <property type="nucleotide sequence ID" value="NZ_VFPA01000002.1"/>
</dbReference>
<dbReference type="EMBL" id="VFPA01000002">
    <property type="protein sequence ID" value="TQM11200.1"/>
    <property type="molecule type" value="Genomic_DNA"/>
</dbReference>
<comment type="caution">
    <text evidence="2">The sequence shown here is derived from an EMBL/GenBank/DDBJ whole genome shotgun (WGS) entry which is preliminary data.</text>
</comment>
<evidence type="ECO:0000313" key="3">
    <source>
        <dbReference type="Proteomes" id="UP000315677"/>
    </source>
</evidence>
<feature type="domain" description="AB hydrolase-1" evidence="1">
    <location>
        <begin position="38"/>
        <end position="271"/>
    </location>
</feature>
<dbReference type="SUPFAM" id="SSF53474">
    <property type="entry name" value="alpha/beta-Hydrolases"/>
    <property type="match status" value="1"/>
</dbReference>
<dbReference type="InterPro" id="IPR050228">
    <property type="entry name" value="Carboxylesterase_BioH"/>
</dbReference>
<dbReference type="InterPro" id="IPR000073">
    <property type="entry name" value="AB_hydrolase_1"/>
</dbReference>
<dbReference type="PANTHER" id="PTHR43194:SF2">
    <property type="entry name" value="PEROXISOMAL MEMBRANE PROTEIN LPX1"/>
    <property type="match status" value="1"/>
</dbReference>
<dbReference type="PANTHER" id="PTHR43194">
    <property type="entry name" value="HYDROLASE ALPHA/BETA FOLD FAMILY"/>
    <property type="match status" value="1"/>
</dbReference>
<dbReference type="Proteomes" id="UP000315677">
    <property type="component" value="Unassembled WGS sequence"/>
</dbReference>
<keyword evidence="3" id="KW-1185">Reference proteome</keyword>
<accession>A0A543DPE3</accession>
<proteinExistence type="predicted"/>
<dbReference type="GO" id="GO:0003824">
    <property type="term" value="F:catalytic activity"/>
    <property type="evidence" value="ECO:0007669"/>
    <property type="project" value="UniProtKB-ARBA"/>
</dbReference>
<protein>
    <submittedName>
        <fullName evidence="2">Pimeloyl-ACP methyl ester carboxylesterase</fullName>
    </submittedName>
</protein>
<dbReference type="Gene3D" id="3.40.50.1820">
    <property type="entry name" value="alpha/beta hydrolase"/>
    <property type="match status" value="1"/>
</dbReference>
<dbReference type="PRINTS" id="PR00111">
    <property type="entry name" value="ABHYDROLASE"/>
</dbReference>
<evidence type="ECO:0000313" key="2">
    <source>
        <dbReference type="EMBL" id="TQM11200.1"/>
    </source>
</evidence>
<gene>
    <name evidence="2" type="ORF">FB558_3754</name>
</gene>
<dbReference type="Pfam" id="PF12697">
    <property type="entry name" value="Abhydrolase_6"/>
    <property type="match status" value="1"/>
</dbReference>
<evidence type="ECO:0000259" key="1">
    <source>
        <dbReference type="Pfam" id="PF12697"/>
    </source>
</evidence>
<dbReference type="AlphaFoldDB" id="A0A543DPE3"/>
<reference evidence="2 3" key="1">
    <citation type="submission" date="2019-06" db="EMBL/GenBank/DDBJ databases">
        <title>Sequencing the genomes of 1000 actinobacteria strains.</title>
        <authorList>
            <person name="Klenk H.-P."/>
        </authorList>
    </citation>
    <scope>NUCLEOTIDE SEQUENCE [LARGE SCALE GENOMIC DNA]</scope>
    <source>
        <strain evidence="2 3">DSM 45301</strain>
    </source>
</reference>